<evidence type="ECO:0000313" key="1">
    <source>
        <dbReference type="EMBL" id="KAK7879114.1"/>
    </source>
</evidence>
<sequence length="118" mass="13744">VVGHNVTLFNITSELSKTSLECLTPERKIFFIYRDNKYMKDSQLEEYSVETPQPDQNYVPVILLNVTINHSGNLTCERTTTHEDGSENEEVFIIFLNVLDRVTNDEKEECLMKKKKKN</sequence>
<protein>
    <submittedName>
        <fullName evidence="1">Uncharacterized protein</fullName>
    </submittedName>
</protein>
<organism evidence="1 2">
    <name type="scientific">Mugilogobius chulae</name>
    <name type="common">yellowstripe goby</name>
    <dbReference type="NCBI Taxonomy" id="88201"/>
    <lineage>
        <taxon>Eukaryota</taxon>
        <taxon>Metazoa</taxon>
        <taxon>Chordata</taxon>
        <taxon>Craniata</taxon>
        <taxon>Vertebrata</taxon>
        <taxon>Euteleostomi</taxon>
        <taxon>Actinopterygii</taxon>
        <taxon>Neopterygii</taxon>
        <taxon>Teleostei</taxon>
        <taxon>Neoteleostei</taxon>
        <taxon>Acanthomorphata</taxon>
        <taxon>Gobiaria</taxon>
        <taxon>Gobiiformes</taxon>
        <taxon>Gobioidei</taxon>
        <taxon>Gobiidae</taxon>
        <taxon>Gobionellinae</taxon>
        <taxon>Mugilogobius</taxon>
    </lineage>
</organism>
<dbReference type="EMBL" id="JBBPFD010000363">
    <property type="protein sequence ID" value="KAK7879114.1"/>
    <property type="molecule type" value="Genomic_DNA"/>
</dbReference>
<keyword evidence="2" id="KW-1185">Reference proteome</keyword>
<evidence type="ECO:0000313" key="2">
    <source>
        <dbReference type="Proteomes" id="UP001460270"/>
    </source>
</evidence>
<reference evidence="2" key="1">
    <citation type="submission" date="2024-04" db="EMBL/GenBank/DDBJ databases">
        <title>Salinicola lusitanus LLJ914,a marine bacterium isolated from the Okinawa Trough.</title>
        <authorList>
            <person name="Li J."/>
        </authorList>
    </citation>
    <scope>NUCLEOTIDE SEQUENCE [LARGE SCALE GENOMIC DNA]</scope>
</reference>
<proteinExistence type="predicted"/>
<name>A0AAW0MQP2_9GOBI</name>
<comment type="caution">
    <text evidence="1">The sequence shown here is derived from an EMBL/GenBank/DDBJ whole genome shotgun (WGS) entry which is preliminary data.</text>
</comment>
<dbReference type="AlphaFoldDB" id="A0AAW0MQP2"/>
<gene>
    <name evidence="1" type="ORF">WMY93_034106</name>
</gene>
<accession>A0AAW0MQP2</accession>
<dbReference type="Proteomes" id="UP001460270">
    <property type="component" value="Unassembled WGS sequence"/>
</dbReference>
<feature type="non-terminal residue" evidence="1">
    <location>
        <position position="1"/>
    </location>
</feature>